<evidence type="ECO:0000256" key="15">
    <source>
        <dbReference type="ARBA" id="ARBA00033018"/>
    </source>
</evidence>
<accession>A0A9D1JYM5</accession>
<dbReference type="PANTHER" id="PTHR14269">
    <property type="entry name" value="CDP-DIACYLGLYCEROL--GLYCEROL-3-PHOSPHATE 3-PHOSPHATIDYLTRANSFERASE-RELATED"/>
    <property type="match status" value="1"/>
</dbReference>
<evidence type="ECO:0000256" key="3">
    <source>
        <dbReference type="ARBA" id="ARBA00005042"/>
    </source>
</evidence>
<dbReference type="GO" id="GO:0016020">
    <property type="term" value="C:membrane"/>
    <property type="evidence" value="ECO:0007669"/>
    <property type="project" value="UniProtKB-SubCell"/>
</dbReference>
<dbReference type="InterPro" id="IPR000462">
    <property type="entry name" value="CDP-OH_P_trans"/>
</dbReference>
<comment type="function">
    <text evidence="1">This protein catalyzes the committed step to the synthesis of the acidic phospholipids.</text>
</comment>
<comment type="pathway">
    <text evidence="3">Phospholipid metabolism; phosphatidylglycerol biosynthesis; phosphatidylglycerol from CDP-diacylglycerol: step 1/2.</text>
</comment>
<comment type="similarity">
    <text evidence="4 17">Belongs to the CDP-alcohol phosphatidyltransferase class-I family.</text>
</comment>
<dbReference type="PIRSF" id="PIRSF000847">
    <property type="entry name" value="Phos_ph_gly_syn"/>
    <property type="match status" value="1"/>
</dbReference>
<evidence type="ECO:0000256" key="13">
    <source>
        <dbReference type="ARBA" id="ARBA00023209"/>
    </source>
</evidence>
<evidence type="ECO:0000256" key="16">
    <source>
        <dbReference type="ARBA" id="ARBA00048586"/>
    </source>
</evidence>
<reference evidence="19" key="1">
    <citation type="submission" date="2020-10" db="EMBL/GenBank/DDBJ databases">
        <authorList>
            <person name="Gilroy R."/>
        </authorList>
    </citation>
    <scope>NUCLEOTIDE SEQUENCE</scope>
    <source>
        <strain evidence="19">CHK199-13235</strain>
    </source>
</reference>
<dbReference type="InterPro" id="IPR050324">
    <property type="entry name" value="CDP-alcohol_PTase-I"/>
</dbReference>
<keyword evidence="8 17" id="KW-0808">Transferase</keyword>
<dbReference type="Proteomes" id="UP000824002">
    <property type="component" value="Unassembled WGS sequence"/>
</dbReference>
<comment type="caution">
    <text evidence="19">The sequence shown here is derived from an EMBL/GenBank/DDBJ whole genome shotgun (WGS) entry which is preliminary data.</text>
</comment>
<dbReference type="Pfam" id="PF01066">
    <property type="entry name" value="CDP-OH_P_transf"/>
    <property type="match status" value="1"/>
</dbReference>
<evidence type="ECO:0000256" key="8">
    <source>
        <dbReference type="ARBA" id="ARBA00022679"/>
    </source>
</evidence>
<dbReference type="PANTHER" id="PTHR14269:SF62">
    <property type="entry name" value="CDP-DIACYLGLYCEROL--GLYCEROL-3-PHOSPHATE 3-PHOSPHATIDYLTRANSFERASE 1, CHLOROPLASTIC"/>
    <property type="match status" value="1"/>
</dbReference>
<reference evidence="19" key="2">
    <citation type="journal article" date="2021" name="PeerJ">
        <title>Extensive microbial diversity within the chicken gut microbiome revealed by metagenomics and culture.</title>
        <authorList>
            <person name="Gilroy R."/>
            <person name="Ravi A."/>
            <person name="Getino M."/>
            <person name="Pursley I."/>
            <person name="Horton D.L."/>
            <person name="Alikhan N.F."/>
            <person name="Baker D."/>
            <person name="Gharbi K."/>
            <person name="Hall N."/>
            <person name="Watson M."/>
            <person name="Adriaenssens E.M."/>
            <person name="Foster-Nyarko E."/>
            <person name="Jarju S."/>
            <person name="Secka A."/>
            <person name="Antonio M."/>
            <person name="Oren A."/>
            <person name="Chaudhuri R.R."/>
            <person name="La Ragione R."/>
            <person name="Hildebrand F."/>
            <person name="Pallen M.J."/>
        </authorList>
    </citation>
    <scope>NUCLEOTIDE SEQUENCE</scope>
    <source>
        <strain evidence="19">CHK199-13235</strain>
    </source>
</reference>
<evidence type="ECO:0000256" key="4">
    <source>
        <dbReference type="ARBA" id="ARBA00010441"/>
    </source>
</evidence>
<evidence type="ECO:0000256" key="2">
    <source>
        <dbReference type="ARBA" id="ARBA00004141"/>
    </source>
</evidence>
<evidence type="ECO:0000256" key="14">
    <source>
        <dbReference type="ARBA" id="ARBA00023264"/>
    </source>
</evidence>
<dbReference type="GO" id="GO:0046474">
    <property type="term" value="P:glycerophospholipid biosynthetic process"/>
    <property type="evidence" value="ECO:0007669"/>
    <property type="project" value="TreeGrafter"/>
</dbReference>
<keyword evidence="9 18" id="KW-0812">Transmembrane</keyword>
<dbReference type="InterPro" id="IPR043130">
    <property type="entry name" value="CDP-OH_PTrfase_TM_dom"/>
</dbReference>
<comment type="subcellular location">
    <subcellularLocation>
        <location evidence="2">Membrane</location>
        <topology evidence="2">Multi-pass membrane protein</topology>
    </subcellularLocation>
</comment>
<comment type="catalytic activity">
    <reaction evidence="16">
        <text>a CDP-1,2-diacyl-sn-glycerol + sn-glycerol 3-phosphate = a 1,2-diacyl-sn-glycero-3-phospho-(1'-sn-glycero-3'-phosphate) + CMP + H(+)</text>
        <dbReference type="Rhea" id="RHEA:12593"/>
        <dbReference type="ChEBI" id="CHEBI:15378"/>
        <dbReference type="ChEBI" id="CHEBI:57597"/>
        <dbReference type="ChEBI" id="CHEBI:58332"/>
        <dbReference type="ChEBI" id="CHEBI:60110"/>
        <dbReference type="ChEBI" id="CHEBI:60377"/>
        <dbReference type="EC" id="2.7.8.5"/>
    </reaction>
</comment>
<keyword evidence="10 18" id="KW-1133">Transmembrane helix</keyword>
<evidence type="ECO:0000256" key="5">
    <source>
        <dbReference type="ARBA" id="ARBA00013170"/>
    </source>
</evidence>
<evidence type="ECO:0000256" key="7">
    <source>
        <dbReference type="ARBA" id="ARBA00022516"/>
    </source>
</evidence>
<proteinExistence type="inferred from homology"/>
<keyword evidence="13" id="KW-0594">Phospholipid biosynthesis</keyword>
<gene>
    <name evidence="19" type="ORF">IAB51_01080</name>
</gene>
<organism evidence="19 20">
    <name type="scientific">Candidatus Merdivicinus excrementipullorum</name>
    <dbReference type="NCBI Taxonomy" id="2840867"/>
    <lineage>
        <taxon>Bacteria</taxon>
        <taxon>Bacillati</taxon>
        <taxon>Bacillota</taxon>
        <taxon>Clostridia</taxon>
        <taxon>Eubacteriales</taxon>
        <taxon>Oscillospiraceae</taxon>
        <taxon>Oscillospiraceae incertae sedis</taxon>
        <taxon>Candidatus Merdivicinus</taxon>
    </lineage>
</organism>
<evidence type="ECO:0000256" key="17">
    <source>
        <dbReference type="RuleBase" id="RU003750"/>
    </source>
</evidence>
<evidence type="ECO:0000256" key="6">
    <source>
        <dbReference type="ARBA" id="ARBA00014944"/>
    </source>
</evidence>
<keyword evidence="11" id="KW-0443">Lipid metabolism</keyword>
<dbReference type="Gene3D" id="1.20.120.1760">
    <property type="match status" value="1"/>
</dbReference>
<keyword evidence="14" id="KW-1208">Phospholipid metabolism</keyword>
<keyword evidence="7" id="KW-0444">Lipid biosynthesis</keyword>
<protein>
    <recommendedName>
        <fullName evidence="6">CDP-diacylglycerol--glycerol-3-phosphate 3-phosphatidyltransferase</fullName>
        <ecNumber evidence="5">2.7.8.5</ecNumber>
    </recommendedName>
    <alternativeName>
        <fullName evidence="15">Phosphatidylglycerophosphate synthase</fullName>
    </alternativeName>
</protein>
<sequence length="177" mass="19986">MKNIPNLLTTLRILLVPCFVYVYWTVPADGFYWPIVLLALSGLTDVADGMIARKFNMITPLGRFLDPVADKLTIAAVVVCLALRHPILWILFGIYAVKEIVLVSIGFVSLKSWRNSIAAKWYGKAATVFLYVLMFAVLLFPGISNFAIAILMLPPLIFIILSFIFYLKEINHHKKQL</sequence>
<feature type="transmembrane region" description="Helical" evidence="18">
    <location>
        <begin position="122"/>
        <end position="140"/>
    </location>
</feature>
<evidence type="ECO:0000256" key="9">
    <source>
        <dbReference type="ARBA" id="ARBA00022692"/>
    </source>
</evidence>
<evidence type="ECO:0000256" key="1">
    <source>
        <dbReference type="ARBA" id="ARBA00003973"/>
    </source>
</evidence>
<dbReference type="AlphaFoldDB" id="A0A9D1JYM5"/>
<evidence type="ECO:0000313" key="20">
    <source>
        <dbReference type="Proteomes" id="UP000824002"/>
    </source>
</evidence>
<dbReference type="InterPro" id="IPR048254">
    <property type="entry name" value="CDP_ALCOHOL_P_TRANSF_CS"/>
</dbReference>
<name>A0A9D1JYM5_9FIRM</name>
<keyword evidence="12 18" id="KW-0472">Membrane</keyword>
<dbReference type="EC" id="2.7.8.5" evidence="5"/>
<feature type="transmembrane region" description="Helical" evidence="18">
    <location>
        <begin position="7"/>
        <end position="24"/>
    </location>
</feature>
<feature type="transmembrane region" description="Helical" evidence="18">
    <location>
        <begin position="146"/>
        <end position="167"/>
    </location>
</feature>
<dbReference type="GO" id="GO:0008444">
    <property type="term" value="F:CDP-diacylglycerol-glycerol-3-phosphate 3-phosphatidyltransferase activity"/>
    <property type="evidence" value="ECO:0007669"/>
    <property type="project" value="UniProtKB-EC"/>
</dbReference>
<evidence type="ECO:0000256" key="11">
    <source>
        <dbReference type="ARBA" id="ARBA00023098"/>
    </source>
</evidence>
<dbReference type="PROSITE" id="PS00379">
    <property type="entry name" value="CDP_ALCOHOL_P_TRANSF"/>
    <property type="match status" value="1"/>
</dbReference>
<dbReference type="InterPro" id="IPR004570">
    <property type="entry name" value="Phosphatidylglycerol_P_synth"/>
</dbReference>
<evidence type="ECO:0000256" key="10">
    <source>
        <dbReference type="ARBA" id="ARBA00022989"/>
    </source>
</evidence>
<dbReference type="EMBL" id="DVJP01000013">
    <property type="protein sequence ID" value="HIS75380.1"/>
    <property type="molecule type" value="Genomic_DNA"/>
</dbReference>
<feature type="transmembrane region" description="Helical" evidence="18">
    <location>
        <begin position="90"/>
        <end position="110"/>
    </location>
</feature>
<evidence type="ECO:0000256" key="18">
    <source>
        <dbReference type="SAM" id="Phobius"/>
    </source>
</evidence>
<evidence type="ECO:0000313" key="19">
    <source>
        <dbReference type="EMBL" id="HIS75380.1"/>
    </source>
</evidence>
<evidence type="ECO:0000256" key="12">
    <source>
        <dbReference type="ARBA" id="ARBA00023136"/>
    </source>
</evidence>